<dbReference type="SUPFAM" id="SSF56300">
    <property type="entry name" value="Metallo-dependent phosphatases"/>
    <property type="match status" value="1"/>
</dbReference>
<organism evidence="6 7">
    <name type="scientific">Citrifermentans bemidjiense (strain ATCC BAA-1014 / DSM 16622 / JCM 12645 / Bem)</name>
    <name type="common">Geobacter bemidjiensis</name>
    <dbReference type="NCBI Taxonomy" id="404380"/>
    <lineage>
        <taxon>Bacteria</taxon>
        <taxon>Pseudomonadati</taxon>
        <taxon>Thermodesulfobacteriota</taxon>
        <taxon>Desulfuromonadia</taxon>
        <taxon>Geobacterales</taxon>
        <taxon>Geobacteraceae</taxon>
        <taxon>Citrifermentans</taxon>
    </lineage>
</organism>
<dbReference type="RefSeq" id="WP_012531281.1">
    <property type="nucleotide sequence ID" value="NC_011146.1"/>
</dbReference>
<dbReference type="InterPro" id="IPR029052">
    <property type="entry name" value="Metallo-depent_PP-like"/>
</dbReference>
<evidence type="ECO:0000259" key="5">
    <source>
        <dbReference type="Pfam" id="PF00149"/>
    </source>
</evidence>
<dbReference type="AlphaFoldDB" id="B5EIF3"/>
<evidence type="ECO:0000256" key="3">
    <source>
        <dbReference type="ARBA" id="ARBA00023004"/>
    </source>
</evidence>
<sequence length="266" mass="29749">MSAILHISDTHFGTEIPAVAEALLQLAGDLHPDLLVLSGDVTQRARGWQFKAAVDFLERMPVPHLLVIPGNHDLPLFNILGRVFSPYGNFQRSFGRNLEPVFESQELLVVGANTTRPSRHKHGEVSPRQIETVSRRLQAGSPRQLRVVVAHQPVRATRQSDVKNLLRNHQSAIHAWAEAGADLILGGHVHLPHVRLLKEVHGIPRAVWSVLAGTAVSRRVRGDIPNSVNLIRYRKEDEPRSCLVERWDYDARGVFCLAGREILLLQ</sequence>
<dbReference type="KEGG" id="gbm:Gbem_2851"/>
<keyword evidence="7" id="KW-1185">Reference proteome</keyword>
<dbReference type="EMBL" id="CP001124">
    <property type="protein sequence ID" value="ACH39855.1"/>
    <property type="molecule type" value="Genomic_DNA"/>
</dbReference>
<dbReference type="InterPro" id="IPR050884">
    <property type="entry name" value="CNP_phosphodiesterase-III"/>
</dbReference>
<dbReference type="PANTHER" id="PTHR42988">
    <property type="entry name" value="PHOSPHOHYDROLASE"/>
    <property type="match status" value="1"/>
</dbReference>
<evidence type="ECO:0000313" key="6">
    <source>
        <dbReference type="EMBL" id="ACH39855.1"/>
    </source>
</evidence>
<dbReference type="Proteomes" id="UP000008825">
    <property type="component" value="Chromosome"/>
</dbReference>
<dbReference type="PANTHER" id="PTHR42988:SF2">
    <property type="entry name" value="CYCLIC NUCLEOTIDE PHOSPHODIESTERASE CBUA0032-RELATED"/>
    <property type="match status" value="1"/>
</dbReference>
<proteinExistence type="inferred from homology"/>
<evidence type="ECO:0000256" key="2">
    <source>
        <dbReference type="ARBA" id="ARBA00022801"/>
    </source>
</evidence>
<dbReference type="Gene3D" id="3.60.21.10">
    <property type="match status" value="1"/>
</dbReference>
<protein>
    <submittedName>
        <fullName evidence="6">Metallophosphoesterase</fullName>
    </submittedName>
</protein>
<accession>B5EIF3</accession>
<evidence type="ECO:0000256" key="1">
    <source>
        <dbReference type="ARBA" id="ARBA00022723"/>
    </source>
</evidence>
<dbReference type="Pfam" id="PF00149">
    <property type="entry name" value="Metallophos"/>
    <property type="match status" value="1"/>
</dbReference>
<evidence type="ECO:0000313" key="7">
    <source>
        <dbReference type="Proteomes" id="UP000008825"/>
    </source>
</evidence>
<dbReference type="OrthoDB" id="9811542at2"/>
<dbReference type="GO" id="GO:0046872">
    <property type="term" value="F:metal ion binding"/>
    <property type="evidence" value="ECO:0007669"/>
    <property type="project" value="UniProtKB-KW"/>
</dbReference>
<evidence type="ECO:0000256" key="4">
    <source>
        <dbReference type="ARBA" id="ARBA00025742"/>
    </source>
</evidence>
<reference evidence="6 7" key="1">
    <citation type="submission" date="2008-07" db="EMBL/GenBank/DDBJ databases">
        <title>Complete sequence of Geobacter bemidjiensis BEM.</title>
        <authorList>
            <consortium name="US DOE Joint Genome Institute"/>
            <person name="Lucas S."/>
            <person name="Copeland A."/>
            <person name="Lapidus A."/>
            <person name="Glavina del Rio T."/>
            <person name="Dalin E."/>
            <person name="Tice H."/>
            <person name="Bruce D."/>
            <person name="Goodwin L."/>
            <person name="Pitluck S."/>
            <person name="Kiss H."/>
            <person name="Brettin T."/>
            <person name="Detter J.C."/>
            <person name="Han C."/>
            <person name="Kuske C.R."/>
            <person name="Schmutz J."/>
            <person name="Larimer F."/>
            <person name="Land M."/>
            <person name="Hauser L."/>
            <person name="Kyrpides N."/>
            <person name="Lykidis A."/>
            <person name="Lovley D."/>
            <person name="Richardson P."/>
        </authorList>
    </citation>
    <scope>NUCLEOTIDE SEQUENCE [LARGE SCALE GENOMIC DNA]</scope>
    <source>
        <strain evidence="7">ATCC BAA-1014 / DSM 16622 / JCM 12645 / Bem</strain>
    </source>
</reference>
<gene>
    <name evidence="6" type="ordered locus">Gbem_2851</name>
</gene>
<dbReference type="HOGENOM" id="CLU_063034_0_0_7"/>
<dbReference type="STRING" id="404380.Gbem_2851"/>
<keyword evidence="2" id="KW-0378">Hydrolase</keyword>
<dbReference type="eggNOG" id="COG1409">
    <property type="taxonomic scope" value="Bacteria"/>
</dbReference>
<dbReference type="GO" id="GO:0016787">
    <property type="term" value="F:hydrolase activity"/>
    <property type="evidence" value="ECO:0007669"/>
    <property type="project" value="UniProtKB-KW"/>
</dbReference>
<dbReference type="InterPro" id="IPR004843">
    <property type="entry name" value="Calcineurin-like_PHP"/>
</dbReference>
<comment type="similarity">
    <text evidence="4">Belongs to the cyclic nucleotide phosphodiesterase class-III family.</text>
</comment>
<reference evidence="6 7" key="2">
    <citation type="journal article" date="2010" name="BMC Genomics">
        <title>The genome of Geobacter bemidjiensis, exemplar for the subsurface clade of Geobacter species that predominate in Fe(III)-reducing subsurface environments.</title>
        <authorList>
            <person name="Aklujkar M."/>
            <person name="Young N.D."/>
            <person name="Holmes D."/>
            <person name="Chavan M."/>
            <person name="Risso C."/>
            <person name="Kiss H.E."/>
            <person name="Han C.S."/>
            <person name="Land M.L."/>
            <person name="Lovley D.R."/>
        </authorList>
    </citation>
    <scope>NUCLEOTIDE SEQUENCE [LARGE SCALE GENOMIC DNA]</scope>
    <source>
        <strain evidence="7">ATCC BAA-1014 / DSM 16622 / JCM 12645 / Bem</strain>
    </source>
</reference>
<feature type="domain" description="Calcineurin-like phosphoesterase" evidence="5">
    <location>
        <begin position="4"/>
        <end position="191"/>
    </location>
</feature>
<name>B5EIF3_CITBB</name>
<keyword evidence="3" id="KW-0408">Iron</keyword>
<keyword evidence="1" id="KW-0479">Metal-binding</keyword>